<dbReference type="AlphaFoldDB" id="A0AAV1I1D0"/>
<organism evidence="2 3">
    <name type="scientific">Coccomyxa viridis</name>
    <dbReference type="NCBI Taxonomy" id="1274662"/>
    <lineage>
        <taxon>Eukaryota</taxon>
        <taxon>Viridiplantae</taxon>
        <taxon>Chlorophyta</taxon>
        <taxon>core chlorophytes</taxon>
        <taxon>Trebouxiophyceae</taxon>
        <taxon>Trebouxiophyceae incertae sedis</taxon>
        <taxon>Coccomyxaceae</taxon>
        <taxon>Coccomyxa</taxon>
    </lineage>
</organism>
<comment type="caution">
    <text evidence="2">The sequence shown here is derived from an EMBL/GenBank/DDBJ whole genome shotgun (WGS) entry which is preliminary data.</text>
</comment>
<accession>A0AAV1I1D0</accession>
<reference evidence="2 3" key="1">
    <citation type="submission" date="2023-10" db="EMBL/GenBank/DDBJ databases">
        <authorList>
            <person name="Maclean D."/>
            <person name="Macfadyen A."/>
        </authorList>
    </citation>
    <scope>NUCLEOTIDE SEQUENCE [LARGE SCALE GENOMIC DNA]</scope>
</reference>
<dbReference type="EMBL" id="CAUYUE010000005">
    <property type="protein sequence ID" value="CAK0775489.1"/>
    <property type="molecule type" value="Genomic_DNA"/>
</dbReference>
<sequence>MDQDVMRSLFLFHEDDAVSCGPLSGLWSRGKAERRDDHTDTASVPSRIIARALSPLAAPPAEKFEDIPRPIEDIPGAIETQAAPVPLPEVPDDPVDSGGDIEQTPETQEAEAITVTNTEPCDEIADDEEWTKLG</sequence>
<name>A0AAV1I1D0_9CHLO</name>
<feature type="region of interest" description="Disordered" evidence="1">
    <location>
        <begin position="22"/>
        <end position="43"/>
    </location>
</feature>
<protein>
    <submittedName>
        <fullName evidence="2">Uncharacterized protein</fullName>
    </submittedName>
</protein>
<gene>
    <name evidence="2" type="ORF">CVIRNUC_004273</name>
</gene>
<keyword evidence="3" id="KW-1185">Reference proteome</keyword>
<dbReference type="Proteomes" id="UP001314263">
    <property type="component" value="Unassembled WGS sequence"/>
</dbReference>
<feature type="region of interest" description="Disordered" evidence="1">
    <location>
        <begin position="74"/>
        <end position="134"/>
    </location>
</feature>
<evidence type="ECO:0000313" key="2">
    <source>
        <dbReference type="EMBL" id="CAK0775489.1"/>
    </source>
</evidence>
<evidence type="ECO:0000313" key="3">
    <source>
        <dbReference type="Proteomes" id="UP001314263"/>
    </source>
</evidence>
<feature type="compositionally biased region" description="Acidic residues" evidence="1">
    <location>
        <begin position="120"/>
        <end position="134"/>
    </location>
</feature>
<evidence type="ECO:0000256" key="1">
    <source>
        <dbReference type="SAM" id="MobiDB-lite"/>
    </source>
</evidence>
<proteinExistence type="predicted"/>
<feature type="compositionally biased region" description="Basic and acidic residues" evidence="1">
    <location>
        <begin position="30"/>
        <end position="40"/>
    </location>
</feature>